<keyword evidence="4" id="KW-1003">Cell membrane</keyword>
<evidence type="ECO:0000256" key="1">
    <source>
        <dbReference type="ARBA" id="ARBA00004191"/>
    </source>
</evidence>
<evidence type="ECO:0000256" key="13">
    <source>
        <dbReference type="ARBA" id="ARBA00022741"/>
    </source>
</evidence>
<evidence type="ECO:0000313" key="27">
    <source>
        <dbReference type="EnsemblPlants" id="QL01p041924:mrna"/>
    </source>
</evidence>
<keyword evidence="11 25" id="KW-0732">Signal</keyword>
<evidence type="ECO:0000256" key="8">
    <source>
        <dbReference type="ARBA" id="ARBA00022614"/>
    </source>
</evidence>
<keyword evidence="16 24" id="KW-1133">Transmembrane helix</keyword>
<feature type="chain" id="PRO_5029856038" description="non-specific serine/threonine protein kinase" evidence="25">
    <location>
        <begin position="33"/>
        <end position="1072"/>
    </location>
</feature>
<evidence type="ECO:0000256" key="16">
    <source>
        <dbReference type="ARBA" id="ARBA00022989"/>
    </source>
</evidence>
<evidence type="ECO:0000256" key="14">
    <source>
        <dbReference type="ARBA" id="ARBA00022777"/>
    </source>
</evidence>
<keyword evidence="8" id="KW-0433">Leucine-rich repeat</keyword>
<protein>
    <recommendedName>
        <fullName evidence="3">non-specific serine/threonine protein kinase</fullName>
        <ecNumber evidence="3">2.7.11.1</ecNumber>
    </recommendedName>
</protein>
<keyword evidence="7" id="KW-0597">Phosphoprotein</keyword>
<dbReference type="InterPro" id="IPR017441">
    <property type="entry name" value="Protein_kinase_ATP_BS"/>
</dbReference>
<dbReference type="EMBL" id="LRBV02000001">
    <property type="status" value="NOT_ANNOTATED_CDS"/>
    <property type="molecule type" value="Genomic_DNA"/>
</dbReference>
<keyword evidence="5" id="KW-0134">Cell wall</keyword>
<dbReference type="SUPFAM" id="SSF56112">
    <property type="entry name" value="Protein kinase-like (PK-like)"/>
    <property type="match status" value="1"/>
</dbReference>
<dbReference type="Gene3D" id="3.30.200.20">
    <property type="entry name" value="Phosphorylase Kinase, domain 1"/>
    <property type="match status" value="1"/>
</dbReference>
<keyword evidence="10 24" id="KW-0812">Transmembrane</keyword>
<evidence type="ECO:0000256" key="5">
    <source>
        <dbReference type="ARBA" id="ARBA00022512"/>
    </source>
</evidence>
<accession>A0A7N2KQ66</accession>
<evidence type="ECO:0000256" key="21">
    <source>
        <dbReference type="ARBA" id="ARBA00047899"/>
    </source>
</evidence>
<dbReference type="FunFam" id="3.80.10.10:FF:000416">
    <property type="entry name" value="Probable leucine-rich repeat receptor-like protein kinase At5g63930"/>
    <property type="match status" value="1"/>
</dbReference>
<evidence type="ECO:0000256" key="18">
    <source>
        <dbReference type="ARBA" id="ARBA00023170"/>
    </source>
</evidence>
<evidence type="ECO:0000256" key="7">
    <source>
        <dbReference type="ARBA" id="ARBA00022553"/>
    </source>
</evidence>
<evidence type="ECO:0000256" key="20">
    <source>
        <dbReference type="ARBA" id="ARBA00038043"/>
    </source>
</evidence>
<evidence type="ECO:0000256" key="15">
    <source>
        <dbReference type="ARBA" id="ARBA00022840"/>
    </source>
</evidence>
<dbReference type="Gene3D" id="3.80.10.10">
    <property type="entry name" value="Ribonuclease Inhibitor"/>
    <property type="match status" value="4"/>
</dbReference>
<comment type="catalytic activity">
    <reaction evidence="21">
        <text>L-threonyl-[protein] + ATP = O-phospho-L-threonyl-[protein] + ADP + H(+)</text>
        <dbReference type="Rhea" id="RHEA:46608"/>
        <dbReference type="Rhea" id="RHEA-COMP:11060"/>
        <dbReference type="Rhea" id="RHEA-COMP:11605"/>
        <dbReference type="ChEBI" id="CHEBI:15378"/>
        <dbReference type="ChEBI" id="CHEBI:30013"/>
        <dbReference type="ChEBI" id="CHEBI:30616"/>
        <dbReference type="ChEBI" id="CHEBI:61977"/>
        <dbReference type="ChEBI" id="CHEBI:456216"/>
        <dbReference type="EC" id="2.7.11.1"/>
    </reaction>
</comment>
<evidence type="ECO:0000256" key="25">
    <source>
        <dbReference type="SAM" id="SignalP"/>
    </source>
</evidence>
<evidence type="ECO:0000256" key="3">
    <source>
        <dbReference type="ARBA" id="ARBA00012513"/>
    </source>
</evidence>
<keyword evidence="12" id="KW-0677">Repeat</keyword>
<dbReference type="PROSITE" id="PS00107">
    <property type="entry name" value="PROTEIN_KINASE_ATP"/>
    <property type="match status" value="1"/>
</dbReference>
<evidence type="ECO:0000256" key="9">
    <source>
        <dbReference type="ARBA" id="ARBA00022679"/>
    </source>
</evidence>
<dbReference type="InterPro" id="IPR051716">
    <property type="entry name" value="Plant_RL_S/T_kinase"/>
</dbReference>
<evidence type="ECO:0000256" key="19">
    <source>
        <dbReference type="ARBA" id="ARBA00023180"/>
    </source>
</evidence>
<dbReference type="InterPro" id="IPR001611">
    <property type="entry name" value="Leu-rich_rpt"/>
</dbReference>
<dbReference type="AlphaFoldDB" id="A0A7N2KQ66"/>
<dbReference type="InParanoid" id="A0A7N2KQ66"/>
<evidence type="ECO:0000256" key="22">
    <source>
        <dbReference type="ARBA" id="ARBA00048679"/>
    </source>
</evidence>
<comment type="subcellular location">
    <subcellularLocation>
        <location evidence="2">Cell membrane</location>
        <topology evidence="2">Single-pass type I membrane protein</topology>
    </subcellularLocation>
    <subcellularLocation>
        <location evidence="1">Secreted</location>
        <location evidence="1">Cell wall</location>
    </subcellularLocation>
</comment>
<dbReference type="Pfam" id="PF08263">
    <property type="entry name" value="LRRNT_2"/>
    <property type="match status" value="1"/>
</dbReference>
<dbReference type="Pfam" id="PF23598">
    <property type="entry name" value="LRR_14"/>
    <property type="match status" value="1"/>
</dbReference>
<evidence type="ECO:0000256" key="2">
    <source>
        <dbReference type="ARBA" id="ARBA00004251"/>
    </source>
</evidence>
<comment type="catalytic activity">
    <reaction evidence="22">
        <text>L-seryl-[protein] + ATP = O-phospho-L-seryl-[protein] + ADP + H(+)</text>
        <dbReference type="Rhea" id="RHEA:17989"/>
        <dbReference type="Rhea" id="RHEA-COMP:9863"/>
        <dbReference type="Rhea" id="RHEA-COMP:11604"/>
        <dbReference type="ChEBI" id="CHEBI:15378"/>
        <dbReference type="ChEBI" id="CHEBI:29999"/>
        <dbReference type="ChEBI" id="CHEBI:30616"/>
        <dbReference type="ChEBI" id="CHEBI:83421"/>
        <dbReference type="ChEBI" id="CHEBI:456216"/>
        <dbReference type="EC" id="2.7.11.1"/>
    </reaction>
</comment>
<reference evidence="27" key="2">
    <citation type="submission" date="2021-01" db="UniProtKB">
        <authorList>
            <consortium name="EnsemblPlants"/>
        </authorList>
    </citation>
    <scope>IDENTIFICATION</scope>
</reference>
<keyword evidence="18" id="KW-0675">Receptor</keyword>
<organism evidence="27 28">
    <name type="scientific">Quercus lobata</name>
    <name type="common">Valley oak</name>
    <dbReference type="NCBI Taxonomy" id="97700"/>
    <lineage>
        <taxon>Eukaryota</taxon>
        <taxon>Viridiplantae</taxon>
        <taxon>Streptophyta</taxon>
        <taxon>Embryophyta</taxon>
        <taxon>Tracheophyta</taxon>
        <taxon>Spermatophyta</taxon>
        <taxon>Magnoliopsida</taxon>
        <taxon>eudicotyledons</taxon>
        <taxon>Gunneridae</taxon>
        <taxon>Pentapetalae</taxon>
        <taxon>rosids</taxon>
        <taxon>fabids</taxon>
        <taxon>Fagales</taxon>
        <taxon>Fagaceae</taxon>
        <taxon>Quercus</taxon>
    </lineage>
</organism>
<dbReference type="PROSITE" id="PS50011">
    <property type="entry name" value="PROTEIN_KINASE_DOM"/>
    <property type="match status" value="1"/>
</dbReference>
<keyword evidence="15 23" id="KW-0067">ATP-binding</keyword>
<proteinExistence type="inferred from homology"/>
<feature type="domain" description="Protein kinase" evidence="26">
    <location>
        <begin position="776"/>
        <end position="1054"/>
    </location>
</feature>
<dbReference type="InterPro" id="IPR013210">
    <property type="entry name" value="LRR_N_plant-typ"/>
</dbReference>
<evidence type="ECO:0000256" key="6">
    <source>
        <dbReference type="ARBA" id="ARBA00022527"/>
    </source>
</evidence>
<dbReference type="Gene3D" id="1.10.510.10">
    <property type="entry name" value="Transferase(Phosphotransferase) domain 1"/>
    <property type="match status" value="1"/>
</dbReference>
<comment type="similarity">
    <text evidence="20">Belongs to the polygalacturonase-inhibiting protein family.</text>
</comment>
<dbReference type="FunFam" id="3.80.10.10:FF:000095">
    <property type="entry name" value="LRR receptor-like serine/threonine-protein kinase GSO1"/>
    <property type="match status" value="1"/>
</dbReference>
<dbReference type="GO" id="GO:0009653">
    <property type="term" value="P:anatomical structure morphogenesis"/>
    <property type="evidence" value="ECO:0007669"/>
    <property type="project" value="UniProtKB-ARBA"/>
</dbReference>
<keyword evidence="9" id="KW-0808">Transferase</keyword>
<dbReference type="PROSITE" id="PS00109">
    <property type="entry name" value="PROTEIN_KINASE_TYR"/>
    <property type="match status" value="1"/>
</dbReference>
<keyword evidence="28" id="KW-1185">Reference proteome</keyword>
<dbReference type="InterPro" id="IPR003591">
    <property type="entry name" value="Leu-rich_rpt_typical-subtyp"/>
</dbReference>
<evidence type="ECO:0000256" key="24">
    <source>
        <dbReference type="SAM" id="Phobius"/>
    </source>
</evidence>
<keyword evidence="6" id="KW-0723">Serine/threonine-protein kinase</keyword>
<evidence type="ECO:0000256" key="11">
    <source>
        <dbReference type="ARBA" id="ARBA00022729"/>
    </source>
</evidence>
<dbReference type="Pfam" id="PF00069">
    <property type="entry name" value="Pkinase"/>
    <property type="match status" value="1"/>
</dbReference>
<dbReference type="SMART" id="SM00365">
    <property type="entry name" value="LRR_SD22"/>
    <property type="match status" value="6"/>
</dbReference>
<reference evidence="27 28" key="1">
    <citation type="journal article" date="2016" name="G3 (Bethesda)">
        <title>First Draft Assembly and Annotation of the Genome of a California Endemic Oak Quercus lobata Nee (Fagaceae).</title>
        <authorList>
            <person name="Sork V.L."/>
            <person name="Fitz-Gibbon S.T."/>
            <person name="Puiu D."/>
            <person name="Crepeau M."/>
            <person name="Gugger P.F."/>
            <person name="Sherman R."/>
            <person name="Stevens K."/>
            <person name="Langley C.H."/>
            <person name="Pellegrini M."/>
            <person name="Salzberg S.L."/>
        </authorList>
    </citation>
    <scope>NUCLEOTIDE SEQUENCE [LARGE SCALE GENOMIC DNA]</scope>
    <source>
        <strain evidence="27 28">cv. SW786</strain>
    </source>
</reference>
<dbReference type="GO" id="GO:0004674">
    <property type="term" value="F:protein serine/threonine kinase activity"/>
    <property type="evidence" value="ECO:0007669"/>
    <property type="project" value="UniProtKB-KW"/>
</dbReference>
<dbReference type="Pfam" id="PF13855">
    <property type="entry name" value="LRR_8"/>
    <property type="match status" value="1"/>
</dbReference>
<dbReference type="InterPro" id="IPR055414">
    <property type="entry name" value="LRR_R13L4/SHOC2-like"/>
</dbReference>
<dbReference type="Gramene" id="QL01p041924:mrna">
    <property type="protein sequence ID" value="QL01p041924:mrna"/>
    <property type="gene ID" value="QL01p041924"/>
</dbReference>
<dbReference type="FunFam" id="3.80.10.10:FF:000719">
    <property type="entry name" value="MDIS1-interacting receptor like kinase 2 isoform A"/>
    <property type="match status" value="1"/>
</dbReference>
<dbReference type="SMART" id="SM00369">
    <property type="entry name" value="LRR_TYP"/>
    <property type="match status" value="14"/>
</dbReference>
<dbReference type="PROSITE" id="PS51450">
    <property type="entry name" value="LRR"/>
    <property type="match status" value="3"/>
</dbReference>
<dbReference type="EC" id="2.7.11.1" evidence="3"/>
<sequence>MTSLSKKQLFNQFLSSLLIFLLVAIIPDLVCSSTASVTSPFTYTNSKVKITEERKEAKALLNWKISLHIKSQSLLSSWVGTTPCNWVGINCDKSGSVTHLHLSGYGLRGTLHNLSFHSFPNLLNLDLSYNSLFGTIPSNISQLSKLSVLNLTANQFIKKIPSEIGQLKSLHIIDLSMNHMTGLIPQELGELSSLNELDLSSNHLTGVIPTSLKNLSNLTILYLHENQLLGSIPQELGMLSSLSDLALSSNNLTGVIPASFGNLSSLTTLYLYENQLSGFIPASLGNLSNLTTLYLSENQLSGSIPASLGNLSNLTTLYLYENQLSGSISQELGMLSYLSDLGLSANNLTGAIPMSFGNLSKLSVLYLHMNQLSGSIPREFGMNNLTQLKKFDLSENQFTGHLPDNVCLGGLLEHFAVGENHFIGSIPKSLRKCTSLVRARLNRNQLTGNLGESFGVYPHLEYMELSNNKFYGELSRNWGKCQKLTSLKASNNDISGRISPELGDATQLHVLDLSSNQLSGEIPKELGNLTLLIDLYLDNNKLSGHIPNNFGMLSNLEQLNLARNSLNGLIPELENCKKLWVLNLSNNHLSKFIPLQISNFHFLQYLDLSQNLIAGEIPQQLGDLKTLEILNLSHNALFGSIPSSFVQMISLISVDLSYNQLSGPIPNTKAFREVSIEAFRNNKGLCGNATGLKACPSKISHNPHAKRGNKFTKLILAVLGLVFLIFIISGIMLYVCSRKKKTKNNLGEAEHQNMFLVWSYDGKMVYENIIEATKDFDDKHCIGVGGHGVVYKAVLPTGQVVAIKKFHPLSADSVVNLKAFTSEICSLTEIRHRNIIKLYGFCSHRRHLLLVYEFLEGGSLEKILNNDELAPEFDWAKRLNVVKGVASALSYMHHDCSHPIIHRDISSKNVLLDSKYEAHLSDFGTTRIMSSDTSYWTSFAGTIGYTAPECAYTMEVSEKCDVYSFGVVTLEVLMGRHPGNLISSLLSSSFASSSHDLLLEDVLDERLAYPTNQELEKVVLVAKIALTCLHTSPQSRPTMQQVYQKLSNWKSPFTKPLCMITLRDLIDLGNLN</sequence>
<dbReference type="Pfam" id="PF00560">
    <property type="entry name" value="LRR_1"/>
    <property type="match status" value="6"/>
</dbReference>
<dbReference type="EnsemblPlants" id="QL01p041924:mrna">
    <property type="protein sequence ID" value="QL01p041924:mrna"/>
    <property type="gene ID" value="QL01p041924"/>
</dbReference>
<dbReference type="SUPFAM" id="SSF52047">
    <property type="entry name" value="RNI-like"/>
    <property type="match status" value="1"/>
</dbReference>
<dbReference type="GO" id="GO:0005524">
    <property type="term" value="F:ATP binding"/>
    <property type="evidence" value="ECO:0007669"/>
    <property type="project" value="UniProtKB-UniRule"/>
</dbReference>
<evidence type="ECO:0000259" key="26">
    <source>
        <dbReference type="PROSITE" id="PS50011"/>
    </source>
</evidence>
<dbReference type="PRINTS" id="PR00019">
    <property type="entry name" value="LEURICHRPT"/>
</dbReference>
<dbReference type="InterPro" id="IPR011009">
    <property type="entry name" value="Kinase-like_dom_sf"/>
</dbReference>
<dbReference type="InterPro" id="IPR000719">
    <property type="entry name" value="Prot_kinase_dom"/>
</dbReference>
<dbReference type="OMA" id="LEMMICV"/>
<evidence type="ECO:0000256" key="23">
    <source>
        <dbReference type="PROSITE-ProRule" id="PRU10141"/>
    </source>
</evidence>
<feature type="signal peptide" evidence="25">
    <location>
        <begin position="1"/>
        <end position="32"/>
    </location>
</feature>
<keyword evidence="5" id="KW-0964">Secreted</keyword>
<name>A0A7N2KQ66_QUELO</name>
<dbReference type="InterPro" id="IPR032675">
    <property type="entry name" value="LRR_dom_sf"/>
</dbReference>
<dbReference type="GO" id="GO:0099402">
    <property type="term" value="P:plant organ development"/>
    <property type="evidence" value="ECO:0007669"/>
    <property type="project" value="UniProtKB-ARBA"/>
</dbReference>
<keyword evidence="19" id="KW-0325">Glycoprotein</keyword>
<evidence type="ECO:0000313" key="28">
    <source>
        <dbReference type="Proteomes" id="UP000594261"/>
    </source>
</evidence>
<keyword evidence="17 24" id="KW-0472">Membrane</keyword>
<evidence type="ECO:0000256" key="10">
    <source>
        <dbReference type="ARBA" id="ARBA00022692"/>
    </source>
</evidence>
<evidence type="ECO:0000256" key="17">
    <source>
        <dbReference type="ARBA" id="ARBA00023136"/>
    </source>
</evidence>
<dbReference type="PANTHER" id="PTHR48053">
    <property type="entry name" value="LEUCINE RICH REPEAT FAMILY PROTEIN, EXPRESSED"/>
    <property type="match status" value="1"/>
</dbReference>
<dbReference type="PANTHER" id="PTHR48053:SF142">
    <property type="entry name" value="REPEAT RECEPTOR-LIKE PROTEIN KINASE FAMILY PROTEIN, PUTATIVE-RELATED"/>
    <property type="match status" value="1"/>
</dbReference>
<dbReference type="FunFam" id="3.80.10.10:FF:000400">
    <property type="entry name" value="Nuclear pore complex protein NUP107"/>
    <property type="match status" value="1"/>
</dbReference>
<evidence type="ECO:0000256" key="12">
    <source>
        <dbReference type="ARBA" id="ARBA00022737"/>
    </source>
</evidence>
<evidence type="ECO:0000256" key="4">
    <source>
        <dbReference type="ARBA" id="ARBA00022475"/>
    </source>
</evidence>
<dbReference type="SUPFAM" id="SSF52058">
    <property type="entry name" value="L domain-like"/>
    <property type="match status" value="1"/>
</dbReference>
<dbReference type="GO" id="GO:0005886">
    <property type="term" value="C:plasma membrane"/>
    <property type="evidence" value="ECO:0007669"/>
    <property type="project" value="UniProtKB-SubCell"/>
</dbReference>
<dbReference type="InterPro" id="IPR008266">
    <property type="entry name" value="Tyr_kinase_AS"/>
</dbReference>
<dbReference type="Proteomes" id="UP000594261">
    <property type="component" value="Chromosome 1"/>
</dbReference>
<keyword evidence="13 23" id="KW-0547">Nucleotide-binding</keyword>
<feature type="binding site" evidence="23">
    <location>
        <position position="805"/>
    </location>
    <ligand>
        <name>ATP</name>
        <dbReference type="ChEBI" id="CHEBI:30616"/>
    </ligand>
</feature>
<dbReference type="FunFam" id="1.10.510.10:FF:000445">
    <property type="entry name" value="MDIS1-interacting receptor like kinase 2"/>
    <property type="match status" value="1"/>
</dbReference>
<keyword evidence="14" id="KW-0418">Kinase</keyword>
<feature type="transmembrane region" description="Helical" evidence="24">
    <location>
        <begin position="714"/>
        <end position="736"/>
    </location>
</feature>
<dbReference type="FunFam" id="3.30.200.20:FF:000309">
    <property type="entry name" value="Leucine-rich repeat receptor protein kinase MSP1"/>
    <property type="match status" value="1"/>
</dbReference>